<dbReference type="CDD" id="cd10931">
    <property type="entry name" value="CE4_u7"/>
    <property type="match status" value="1"/>
</dbReference>
<evidence type="ECO:0000259" key="1">
    <source>
        <dbReference type="Pfam" id="PF23019"/>
    </source>
</evidence>
<evidence type="ECO:0000313" key="2">
    <source>
        <dbReference type="EMBL" id="GFZ77280.1"/>
    </source>
</evidence>
<sequence>MNYFTSAALLWLESILQERFGHSFELKEQKHMLTLSLPGTEDYIVFDSLQPIFHQSRSDFSCKLWCASGEGFQAPIEDLIPAPAMDSLPTRLIELHEQGGTIHYDILGLTYWMLTRLEEIGRTDLDNHQRFPAISSHAFRHGYLERPIIDEWLNILGQVMLRVWPGIELKQHKFNMKVSHDVDCPASYAFQSVKGLIRTMGGNVLVRKDIPASLRSLWIWLNSKQAIHPRDPANTFDWLMSQSEDNGLVSAFYFICGRTDISKDAKYDPEMPQIRRLMREIHQRGHEIGLHPSYNTYNRPEEIIKEADRLRKVCEEEGIQQNEWGGRMHFLRWDQAITQKAWADASMSYDSTLSYADRPGFRCGTCFEYTAFDVATDKPLALRIRPLVAMDCTVIAKHYLGLGATETAYEKFNELKNNCRKVDGVFTLLWHNSFFSSPNDFSIYRRLISK</sequence>
<reference evidence="2" key="2">
    <citation type="submission" date="2020-09" db="EMBL/GenBank/DDBJ databases">
        <authorList>
            <person name="Sun Q."/>
            <person name="Zhou Y."/>
        </authorList>
    </citation>
    <scope>NUCLEOTIDE SEQUENCE</scope>
    <source>
        <strain evidence="2">CGMCC 1.15425</strain>
    </source>
</reference>
<feature type="domain" description="DUF7033" evidence="1">
    <location>
        <begin position="102"/>
        <end position="190"/>
    </location>
</feature>
<dbReference type="RefSeq" id="WP_068811734.1">
    <property type="nucleotide sequence ID" value="NZ_BMIY01000008.1"/>
</dbReference>
<gene>
    <name evidence="2" type="ORF">GCM10011403_20420</name>
</gene>
<dbReference type="InterPro" id="IPR054297">
    <property type="entry name" value="DUF7033"/>
</dbReference>
<protein>
    <recommendedName>
        <fullName evidence="1">DUF7033 domain-containing protein</fullName>
    </recommendedName>
</protein>
<reference evidence="2" key="1">
    <citation type="journal article" date="2014" name="Int. J. Syst. Evol. Microbiol.">
        <title>Complete genome sequence of Corynebacterium casei LMG S-19264T (=DSM 44701T), isolated from a smear-ripened cheese.</title>
        <authorList>
            <consortium name="US DOE Joint Genome Institute (JGI-PGF)"/>
            <person name="Walter F."/>
            <person name="Albersmeier A."/>
            <person name="Kalinowski J."/>
            <person name="Ruckert C."/>
        </authorList>
    </citation>
    <scope>NUCLEOTIDE SEQUENCE</scope>
    <source>
        <strain evidence="2">CGMCC 1.15425</strain>
    </source>
</reference>
<dbReference type="EMBL" id="BMIY01000008">
    <property type="protein sequence ID" value="GFZ77280.1"/>
    <property type="molecule type" value="Genomic_DNA"/>
</dbReference>
<organism evidence="2 3">
    <name type="scientific">Pseudohongiella nitratireducens</name>
    <dbReference type="NCBI Taxonomy" id="1768907"/>
    <lineage>
        <taxon>Bacteria</taxon>
        <taxon>Pseudomonadati</taxon>
        <taxon>Pseudomonadota</taxon>
        <taxon>Gammaproteobacteria</taxon>
        <taxon>Pseudomonadales</taxon>
        <taxon>Pseudohongiellaceae</taxon>
        <taxon>Pseudohongiella</taxon>
    </lineage>
</organism>
<name>A0A916QLF8_9GAMM</name>
<dbReference type="Pfam" id="PF23019">
    <property type="entry name" value="DUF7033"/>
    <property type="match status" value="1"/>
</dbReference>
<comment type="caution">
    <text evidence="2">The sequence shown here is derived from an EMBL/GenBank/DDBJ whole genome shotgun (WGS) entry which is preliminary data.</text>
</comment>
<dbReference type="OrthoDB" id="5573484at2"/>
<dbReference type="AlphaFoldDB" id="A0A916QLF8"/>
<dbReference type="Gene3D" id="3.20.20.370">
    <property type="entry name" value="Glycoside hydrolase/deacetylase"/>
    <property type="match status" value="1"/>
</dbReference>
<dbReference type="GO" id="GO:0005975">
    <property type="term" value="P:carbohydrate metabolic process"/>
    <property type="evidence" value="ECO:0007669"/>
    <property type="project" value="InterPro"/>
</dbReference>
<proteinExistence type="predicted"/>
<dbReference type="SUPFAM" id="SSF88713">
    <property type="entry name" value="Glycoside hydrolase/deacetylase"/>
    <property type="match status" value="1"/>
</dbReference>
<dbReference type="Proteomes" id="UP000627715">
    <property type="component" value="Unassembled WGS sequence"/>
</dbReference>
<keyword evidence="3" id="KW-1185">Reference proteome</keyword>
<accession>A0A916QLF8</accession>
<dbReference type="InterPro" id="IPR011330">
    <property type="entry name" value="Glyco_hydro/deAcase_b/a-brl"/>
</dbReference>
<evidence type="ECO:0000313" key="3">
    <source>
        <dbReference type="Proteomes" id="UP000627715"/>
    </source>
</evidence>